<keyword evidence="3" id="KW-0597">Phosphoprotein</keyword>
<keyword evidence="5" id="KW-0418">Kinase</keyword>
<dbReference type="InterPro" id="IPR035965">
    <property type="entry name" value="PAS-like_dom_sf"/>
</dbReference>
<sequence length="485" mass="56298">MFILKKETLEILDINDAAINTYGYDKDTFTDKRLPDLLSPELTTSCHSTEEVDIKAEHITGNHIHETAFGTLLPVKLLVQPLEYSHHDAYLVKAISLQHKSDYQWAIDQTEQELKEHLANSPLAYMIWDDKFHLKRISPEITEWLDVSRDELLGERSTALAFSQLTAHDFMRVKKKVDNLFEEETTNNIMEFGVQISEDETRYLKLYNSALKDAEGNLVSVLSLVENQTQLVNSLKLQELQNEIIQNASDFVCLIGMDGNIKYLNPAGRRLMGFDEDFDITSTYIKKFFTDESYHRLVSTLIPKAVENGSWKEELELRTLDGKKIPVSTVISVHKDENDNIEYYSTISRDISKERRILSDLRNKTQQLEAAMQGGEVCFWQYFVEEDRFEFDHDWLHELLGYENQNLADFETWKKLIHPEDWPAASQHFLDTIKGETDSFKDELRLQKADGEYLWILSKGKPVEYDDRGNPTKISGVHLDIDDWK</sequence>
<evidence type="ECO:0000313" key="8">
    <source>
        <dbReference type="EMBL" id="NGP88591.1"/>
    </source>
</evidence>
<dbReference type="GO" id="GO:0004673">
    <property type="term" value="F:protein histidine kinase activity"/>
    <property type="evidence" value="ECO:0007669"/>
    <property type="project" value="UniProtKB-EC"/>
</dbReference>
<dbReference type="Pfam" id="PF08447">
    <property type="entry name" value="PAS_3"/>
    <property type="match status" value="1"/>
</dbReference>
<gene>
    <name evidence="8" type="ORF">G3569_09505</name>
</gene>
<dbReference type="Gene3D" id="3.30.450.20">
    <property type="entry name" value="PAS domain"/>
    <property type="match status" value="4"/>
</dbReference>
<keyword evidence="9" id="KW-1185">Reference proteome</keyword>
<dbReference type="SMART" id="SM00091">
    <property type="entry name" value="PAS"/>
    <property type="match status" value="2"/>
</dbReference>
<organism evidence="8 9">
    <name type="scientific">Fodinibius halophilus</name>
    <dbReference type="NCBI Taxonomy" id="1736908"/>
    <lineage>
        <taxon>Bacteria</taxon>
        <taxon>Pseudomonadati</taxon>
        <taxon>Balneolota</taxon>
        <taxon>Balneolia</taxon>
        <taxon>Balneolales</taxon>
        <taxon>Balneolaceae</taxon>
        <taxon>Fodinibius</taxon>
    </lineage>
</organism>
<feature type="domain" description="PAC" evidence="7">
    <location>
        <begin position="440"/>
        <end position="485"/>
    </location>
</feature>
<dbReference type="PROSITE" id="PS50112">
    <property type="entry name" value="PAS"/>
    <property type="match status" value="1"/>
</dbReference>
<accession>A0A6M1T9B6</accession>
<dbReference type="InterPro" id="IPR000700">
    <property type="entry name" value="PAS-assoc_C"/>
</dbReference>
<dbReference type="EMBL" id="JAALLS010000011">
    <property type="protein sequence ID" value="NGP88591.1"/>
    <property type="molecule type" value="Genomic_DNA"/>
</dbReference>
<dbReference type="AlphaFoldDB" id="A0A6M1T9B6"/>
<dbReference type="SMART" id="SM00086">
    <property type="entry name" value="PAC"/>
    <property type="match status" value="2"/>
</dbReference>
<dbReference type="InterPro" id="IPR001610">
    <property type="entry name" value="PAC"/>
</dbReference>
<dbReference type="CDD" id="cd00130">
    <property type="entry name" value="PAS"/>
    <property type="match status" value="2"/>
</dbReference>
<name>A0A6M1T9B6_9BACT</name>
<comment type="caution">
    <text evidence="8">The sequence shown here is derived from an EMBL/GenBank/DDBJ whole genome shotgun (WGS) entry which is preliminary data.</text>
</comment>
<feature type="domain" description="PAS" evidence="6">
    <location>
        <begin position="237"/>
        <end position="309"/>
    </location>
</feature>
<dbReference type="Proteomes" id="UP000479132">
    <property type="component" value="Unassembled WGS sequence"/>
</dbReference>
<evidence type="ECO:0000256" key="5">
    <source>
        <dbReference type="ARBA" id="ARBA00022777"/>
    </source>
</evidence>
<dbReference type="InterPro" id="IPR013655">
    <property type="entry name" value="PAS_fold_3"/>
</dbReference>
<dbReference type="InterPro" id="IPR000014">
    <property type="entry name" value="PAS"/>
</dbReference>
<evidence type="ECO:0000259" key="7">
    <source>
        <dbReference type="PROSITE" id="PS50113"/>
    </source>
</evidence>
<dbReference type="SUPFAM" id="SSF55785">
    <property type="entry name" value="PYP-like sensor domain (PAS domain)"/>
    <property type="match status" value="3"/>
</dbReference>
<keyword evidence="4" id="KW-0808">Transferase</keyword>
<comment type="catalytic activity">
    <reaction evidence="1">
        <text>ATP + protein L-histidine = ADP + protein N-phospho-L-histidine.</text>
        <dbReference type="EC" id="2.7.13.3"/>
    </reaction>
</comment>
<dbReference type="PANTHER" id="PTHR43304">
    <property type="entry name" value="PHYTOCHROME-LIKE PROTEIN CPH1"/>
    <property type="match status" value="1"/>
</dbReference>
<evidence type="ECO:0000256" key="3">
    <source>
        <dbReference type="ARBA" id="ARBA00022553"/>
    </source>
</evidence>
<evidence type="ECO:0000256" key="1">
    <source>
        <dbReference type="ARBA" id="ARBA00000085"/>
    </source>
</evidence>
<dbReference type="NCBIfam" id="TIGR00229">
    <property type="entry name" value="sensory_box"/>
    <property type="match status" value="2"/>
</dbReference>
<evidence type="ECO:0000313" key="9">
    <source>
        <dbReference type="Proteomes" id="UP000479132"/>
    </source>
</evidence>
<reference evidence="8 9" key="1">
    <citation type="submission" date="2020-02" db="EMBL/GenBank/DDBJ databases">
        <title>Aliifodinibius halophilus 2W32, complete genome.</title>
        <authorList>
            <person name="Li Y."/>
            <person name="Wu S."/>
        </authorList>
    </citation>
    <scope>NUCLEOTIDE SEQUENCE [LARGE SCALE GENOMIC DNA]</scope>
    <source>
        <strain evidence="8 9">2W32</strain>
    </source>
</reference>
<feature type="domain" description="PAC" evidence="7">
    <location>
        <begin position="311"/>
        <end position="363"/>
    </location>
</feature>
<dbReference type="PANTHER" id="PTHR43304:SF1">
    <property type="entry name" value="PAC DOMAIN-CONTAINING PROTEIN"/>
    <property type="match status" value="1"/>
</dbReference>
<proteinExistence type="predicted"/>
<evidence type="ECO:0000256" key="2">
    <source>
        <dbReference type="ARBA" id="ARBA00012438"/>
    </source>
</evidence>
<dbReference type="PROSITE" id="PS50113">
    <property type="entry name" value="PAC"/>
    <property type="match status" value="2"/>
</dbReference>
<dbReference type="Pfam" id="PF13426">
    <property type="entry name" value="PAS_9"/>
    <property type="match status" value="2"/>
</dbReference>
<evidence type="ECO:0000259" key="6">
    <source>
        <dbReference type="PROSITE" id="PS50112"/>
    </source>
</evidence>
<dbReference type="InterPro" id="IPR052162">
    <property type="entry name" value="Sensor_kinase/Photoreceptor"/>
</dbReference>
<protein>
    <recommendedName>
        <fullName evidence="2">histidine kinase</fullName>
        <ecNumber evidence="2">2.7.13.3</ecNumber>
    </recommendedName>
</protein>
<dbReference type="EC" id="2.7.13.3" evidence="2"/>
<evidence type="ECO:0000256" key="4">
    <source>
        <dbReference type="ARBA" id="ARBA00022679"/>
    </source>
</evidence>